<gene>
    <name evidence="2" type="ORF">SAMN02927937_02649</name>
</gene>
<dbReference type="Pfam" id="PF01797">
    <property type="entry name" value="Y1_Tnp"/>
    <property type="match status" value="1"/>
</dbReference>
<proteinExistence type="predicted"/>
<dbReference type="STRING" id="1159016.SAMN02927937_02649"/>
<dbReference type="SMART" id="SM01321">
    <property type="entry name" value="Y1_Tnp"/>
    <property type="match status" value="1"/>
</dbReference>
<dbReference type="InterPro" id="IPR036515">
    <property type="entry name" value="Transposase_17_sf"/>
</dbReference>
<evidence type="ECO:0000259" key="1">
    <source>
        <dbReference type="SMART" id="SM01321"/>
    </source>
</evidence>
<dbReference type="Gene3D" id="3.30.70.1290">
    <property type="entry name" value="Transposase IS200-like"/>
    <property type="match status" value="1"/>
</dbReference>
<name>A0A1H6ML84_9FLAO</name>
<feature type="domain" description="Transposase IS200-like" evidence="1">
    <location>
        <begin position="7"/>
        <end position="121"/>
    </location>
</feature>
<sequence>MKLEILEKGYCYHIYNRGINGCDIFSNNDNKRYFLSRLKHYLIPHISVFAYCLMDNHFHLVIRIENDTELIQKVSNFFNAYAKAFNKQQNRTGSLFEKHFKRVRLESEVYLRNLIVYVHLNPTHHLNQDFTKFHFSSYATFLSNKPTALARNEVIELFGGFDNFVCCHSARQEFLNETYTFE</sequence>
<dbReference type="RefSeq" id="WP_091102115.1">
    <property type="nucleotide sequence ID" value="NZ_FNXE01000053.1"/>
</dbReference>
<accession>A0A1H6ML84</accession>
<evidence type="ECO:0000313" key="3">
    <source>
        <dbReference type="Proteomes" id="UP000199634"/>
    </source>
</evidence>
<dbReference type="InterPro" id="IPR002686">
    <property type="entry name" value="Transposase_17"/>
</dbReference>
<dbReference type="GO" id="GO:0004803">
    <property type="term" value="F:transposase activity"/>
    <property type="evidence" value="ECO:0007669"/>
    <property type="project" value="InterPro"/>
</dbReference>
<dbReference type="PANTHER" id="PTHR34322:SF2">
    <property type="entry name" value="TRANSPOSASE IS200-LIKE DOMAIN-CONTAINING PROTEIN"/>
    <property type="match status" value="1"/>
</dbReference>
<dbReference type="Proteomes" id="UP000199634">
    <property type="component" value="Unassembled WGS sequence"/>
</dbReference>
<dbReference type="GO" id="GO:0006313">
    <property type="term" value="P:DNA transposition"/>
    <property type="evidence" value="ECO:0007669"/>
    <property type="project" value="InterPro"/>
</dbReference>
<reference evidence="2 3" key="1">
    <citation type="submission" date="2016-10" db="EMBL/GenBank/DDBJ databases">
        <authorList>
            <person name="de Groot N.N."/>
        </authorList>
    </citation>
    <scope>NUCLEOTIDE SEQUENCE [LARGE SCALE GENOMIC DNA]</scope>
    <source>
        <strain evidence="2 3">CGMCC 1.10825</strain>
    </source>
</reference>
<dbReference type="EMBL" id="FNXE01000053">
    <property type="protein sequence ID" value="SEI00014.1"/>
    <property type="molecule type" value="Genomic_DNA"/>
</dbReference>
<dbReference type="OrthoDB" id="9788881at2"/>
<protein>
    <submittedName>
        <fullName evidence="2">Transposase IS200 like</fullName>
    </submittedName>
</protein>
<dbReference type="PANTHER" id="PTHR34322">
    <property type="entry name" value="TRANSPOSASE, Y1_TNP DOMAIN-CONTAINING"/>
    <property type="match status" value="1"/>
</dbReference>
<dbReference type="SUPFAM" id="SSF143422">
    <property type="entry name" value="Transposase IS200-like"/>
    <property type="match status" value="1"/>
</dbReference>
<organism evidence="2 3">
    <name type="scientific">Paenimyroides marinum</name>
    <dbReference type="NCBI Taxonomy" id="1159016"/>
    <lineage>
        <taxon>Bacteria</taxon>
        <taxon>Pseudomonadati</taxon>
        <taxon>Bacteroidota</taxon>
        <taxon>Flavobacteriia</taxon>
        <taxon>Flavobacteriales</taxon>
        <taxon>Flavobacteriaceae</taxon>
        <taxon>Paenimyroides</taxon>
    </lineage>
</organism>
<keyword evidence="3" id="KW-1185">Reference proteome</keyword>
<dbReference type="AlphaFoldDB" id="A0A1H6ML84"/>
<evidence type="ECO:0000313" key="2">
    <source>
        <dbReference type="EMBL" id="SEI00014.1"/>
    </source>
</evidence>
<dbReference type="GO" id="GO:0003677">
    <property type="term" value="F:DNA binding"/>
    <property type="evidence" value="ECO:0007669"/>
    <property type="project" value="InterPro"/>
</dbReference>